<keyword evidence="7" id="KW-1185">Reference proteome</keyword>
<dbReference type="Pfam" id="PF01613">
    <property type="entry name" value="Flavin_Reduct"/>
    <property type="match status" value="1"/>
</dbReference>
<evidence type="ECO:0000313" key="6">
    <source>
        <dbReference type="EMBL" id="GGG25160.1"/>
    </source>
</evidence>
<evidence type="ECO:0000256" key="3">
    <source>
        <dbReference type="ARBA" id="ARBA00022643"/>
    </source>
</evidence>
<feature type="domain" description="Flavin reductase like" evidence="5">
    <location>
        <begin position="99"/>
        <end position="257"/>
    </location>
</feature>
<evidence type="ECO:0000256" key="4">
    <source>
        <dbReference type="ARBA" id="ARBA00038054"/>
    </source>
</evidence>
<evidence type="ECO:0000313" key="7">
    <source>
        <dbReference type="Proteomes" id="UP000634043"/>
    </source>
</evidence>
<proteinExistence type="inferred from homology"/>
<evidence type="ECO:0000259" key="5">
    <source>
        <dbReference type="SMART" id="SM00903"/>
    </source>
</evidence>
<dbReference type="Proteomes" id="UP000634043">
    <property type="component" value="Unassembled WGS sequence"/>
</dbReference>
<evidence type="ECO:0000256" key="2">
    <source>
        <dbReference type="ARBA" id="ARBA00022630"/>
    </source>
</evidence>
<comment type="similarity">
    <text evidence="4">Belongs to the flavoredoxin family.</text>
</comment>
<dbReference type="PANTHER" id="PTHR33798">
    <property type="entry name" value="FLAVOPROTEIN OXYGENASE"/>
    <property type="match status" value="1"/>
</dbReference>
<sequence length="375" mass="41788">MVNYVYSNPEPLGFIQKYPFEDKLEREFETYDQGSIGVTGSTPLGSPQGDSFIEKLALLLLARSFFLNLPYFETTQEITMKTINPKETKTAEVHALLLGAIAPRPIAFASTVDEEGNVNLSPFSFFNVFSAKPPIVVFSPARRVRDNTGKHTLENVEMTREVVINISNYDIVEQMSLASTEYDKGINEFIKSGLTPEPSVMVRAPRVKGAPVAMECRVNDIISLGPEGGAGNLVICEVLLIHVNENILNEEGKIDPYKLDAVARMGGDYYLRANGDCIFELPKPVRNKGVGVDQLPEHIRNSSILTGNHLARLGNTEVIPTAEEVETFKTDPVVAYTLNKYREDQTQLREELENLGKKLLDDHQVLEAWKVLLMV</sequence>
<dbReference type="SUPFAM" id="SSF50475">
    <property type="entry name" value="FMN-binding split barrel"/>
    <property type="match status" value="1"/>
</dbReference>
<gene>
    <name evidence="6" type="ORF">GCM10011323_31170</name>
</gene>
<keyword evidence="3" id="KW-0288">FMN</keyword>
<dbReference type="EMBL" id="BMFP01000006">
    <property type="protein sequence ID" value="GGG25160.1"/>
    <property type="molecule type" value="Genomic_DNA"/>
</dbReference>
<reference evidence="7" key="1">
    <citation type="journal article" date="2019" name="Int. J. Syst. Evol. Microbiol.">
        <title>The Global Catalogue of Microorganisms (GCM) 10K type strain sequencing project: providing services to taxonomists for standard genome sequencing and annotation.</title>
        <authorList>
            <consortium name="The Broad Institute Genomics Platform"/>
            <consortium name="The Broad Institute Genome Sequencing Center for Infectious Disease"/>
            <person name="Wu L."/>
            <person name="Ma J."/>
        </authorList>
    </citation>
    <scope>NUCLEOTIDE SEQUENCE [LARGE SCALE GENOMIC DNA]</scope>
    <source>
        <strain evidence="7">CGMCC 1.12749</strain>
    </source>
</reference>
<comment type="cofactor">
    <cofactor evidence="1">
        <name>FMN</name>
        <dbReference type="ChEBI" id="CHEBI:58210"/>
    </cofactor>
</comment>
<dbReference type="InterPro" id="IPR002563">
    <property type="entry name" value="Flavin_Rdtase-like_dom"/>
</dbReference>
<dbReference type="SMART" id="SM00903">
    <property type="entry name" value="Flavin_Reduct"/>
    <property type="match status" value="1"/>
</dbReference>
<accession>A0ABQ1WBY1</accession>
<evidence type="ECO:0000256" key="1">
    <source>
        <dbReference type="ARBA" id="ARBA00001917"/>
    </source>
</evidence>
<comment type="caution">
    <text evidence="6">The sequence shown here is derived from an EMBL/GenBank/DDBJ whole genome shotgun (WGS) entry which is preliminary data.</text>
</comment>
<dbReference type="InterPro" id="IPR012349">
    <property type="entry name" value="Split_barrel_FMN-bd"/>
</dbReference>
<protein>
    <submittedName>
        <fullName evidence="6">Flavin reductase</fullName>
    </submittedName>
</protein>
<name>A0ABQ1WBY1_9BACT</name>
<dbReference type="Gene3D" id="2.30.110.10">
    <property type="entry name" value="Electron Transport, Fmn-binding Protein, Chain A"/>
    <property type="match status" value="1"/>
</dbReference>
<dbReference type="PANTHER" id="PTHR33798:SF5">
    <property type="entry name" value="FLAVIN REDUCTASE LIKE DOMAIN-CONTAINING PROTEIN"/>
    <property type="match status" value="1"/>
</dbReference>
<organism evidence="6 7">
    <name type="scientific">Pontibacter amylolyticus</name>
    <dbReference type="NCBI Taxonomy" id="1424080"/>
    <lineage>
        <taxon>Bacteria</taxon>
        <taxon>Pseudomonadati</taxon>
        <taxon>Bacteroidota</taxon>
        <taxon>Cytophagia</taxon>
        <taxon>Cytophagales</taxon>
        <taxon>Hymenobacteraceae</taxon>
        <taxon>Pontibacter</taxon>
    </lineage>
</organism>
<keyword evidence="2" id="KW-0285">Flavoprotein</keyword>